<evidence type="ECO:0000313" key="2">
    <source>
        <dbReference type="Proteomes" id="UP001162992"/>
    </source>
</evidence>
<gene>
    <name evidence="1" type="ORF">O6H91_05G056600</name>
</gene>
<evidence type="ECO:0000313" key="1">
    <source>
        <dbReference type="EMBL" id="KAJ7555829.1"/>
    </source>
</evidence>
<proteinExistence type="predicted"/>
<sequence>MQVDKTKKKQALAAMKKLQLKEKFVLSVLKDALKSHTWDTLEADNFNLLADLAFQRQADQEKHTTIDSQEGQQLYEDDGIDALYDHHVDARFEHKPMRSMETSEKRSFEAGTSSFCKRPKQDGIEIGSKTNTVADVFYGPASEPLRHAKFDSSEKLELDFSNDAAPPCGNLPSFNVNNSRASCSAIKYDLHLQNRSDFQVKSETDHEQDHNLGGTANTLNSHKPDFKLASSGRKLSEGDKLQEEALAENKLRISKDKEFSHERELKQINLKIEYQGERSCQVFDRREASCATESKNLSLPSVDPITDGVKGGLVADGTAQQDTLSICELDCLNGVRVKQDHLWVPKKKGISFDLDVESTSRHNPLDISRGEENIPIPLAGDVVGNLSPEFYYTSKCVIYQNAPVTFSLAKVPEDECCSSCFGDCLNSPIACACSKETGGEYAYNADGCLHDWFLRKAIKEKIRWDVYPRDYYCPSMSSCPIERLKYVRKIESCKGHLLRKFVKECWRKCGCDKRCGNRVVQRGISRRLEVFWAPHGKGWGVRTLENLPAGAFVCEYVGEILTHEELEGRKMSKSGYLKQPFPLLLDADLCSDHVLKNGEPLCLDSTHYGNIARFINHRCYDANVLDIPILIESTDRHYYHVAYFTNRVVEVREELTWDYEIDFDDKHSLKAFQCRCGSRFCRGRDYKLSEIS</sequence>
<organism evidence="1 2">
    <name type="scientific">Diphasiastrum complanatum</name>
    <name type="common">Issler's clubmoss</name>
    <name type="synonym">Lycopodium complanatum</name>
    <dbReference type="NCBI Taxonomy" id="34168"/>
    <lineage>
        <taxon>Eukaryota</taxon>
        <taxon>Viridiplantae</taxon>
        <taxon>Streptophyta</taxon>
        <taxon>Embryophyta</taxon>
        <taxon>Tracheophyta</taxon>
        <taxon>Lycopodiopsida</taxon>
        <taxon>Lycopodiales</taxon>
        <taxon>Lycopodiaceae</taxon>
        <taxon>Lycopodioideae</taxon>
        <taxon>Diphasiastrum</taxon>
    </lineage>
</organism>
<protein>
    <submittedName>
        <fullName evidence="1">Uncharacterized protein</fullName>
    </submittedName>
</protein>
<reference evidence="2" key="1">
    <citation type="journal article" date="2024" name="Proc. Natl. Acad. Sci. U.S.A.">
        <title>Extraordinary preservation of gene collinearity over three hundred million years revealed in homosporous lycophytes.</title>
        <authorList>
            <person name="Li C."/>
            <person name="Wickell D."/>
            <person name="Kuo L.Y."/>
            <person name="Chen X."/>
            <person name="Nie B."/>
            <person name="Liao X."/>
            <person name="Peng D."/>
            <person name="Ji J."/>
            <person name="Jenkins J."/>
            <person name="Williams M."/>
            <person name="Shu S."/>
            <person name="Plott C."/>
            <person name="Barry K."/>
            <person name="Rajasekar S."/>
            <person name="Grimwood J."/>
            <person name="Han X."/>
            <person name="Sun S."/>
            <person name="Hou Z."/>
            <person name="He W."/>
            <person name="Dai G."/>
            <person name="Sun C."/>
            <person name="Schmutz J."/>
            <person name="Leebens-Mack J.H."/>
            <person name="Li F.W."/>
            <person name="Wang L."/>
        </authorList>
    </citation>
    <scope>NUCLEOTIDE SEQUENCE [LARGE SCALE GENOMIC DNA]</scope>
    <source>
        <strain evidence="2">cv. PW_Plant_1</strain>
    </source>
</reference>
<accession>A0ACC2DNK7</accession>
<dbReference type="EMBL" id="CM055096">
    <property type="protein sequence ID" value="KAJ7555829.1"/>
    <property type="molecule type" value="Genomic_DNA"/>
</dbReference>
<dbReference type="Proteomes" id="UP001162992">
    <property type="component" value="Chromosome 5"/>
</dbReference>
<keyword evidence="2" id="KW-1185">Reference proteome</keyword>
<name>A0ACC2DNK7_DIPCM</name>
<comment type="caution">
    <text evidence="1">The sequence shown here is derived from an EMBL/GenBank/DDBJ whole genome shotgun (WGS) entry which is preliminary data.</text>
</comment>